<dbReference type="GeneID" id="89951207"/>
<keyword evidence="3" id="KW-0472">Membrane</keyword>
<dbReference type="AlphaFoldDB" id="A0AAN7D744"/>
<reference evidence="4 5" key="1">
    <citation type="submission" date="2022-11" db="EMBL/GenBank/DDBJ databases">
        <title>Mucor velutinosus strain NIH1002 WGS.</title>
        <authorList>
            <person name="Subramanian P."/>
            <person name="Mullikin J.C."/>
            <person name="Segre J.A."/>
            <person name="Zelazny A.M."/>
        </authorList>
    </citation>
    <scope>NUCLEOTIDE SEQUENCE [LARGE SCALE GENOMIC DNA]</scope>
    <source>
        <strain evidence="4 5">NIH1002</strain>
    </source>
</reference>
<dbReference type="EMBL" id="JASEJX010000039">
    <property type="protein sequence ID" value="KAK4509171.1"/>
    <property type="molecule type" value="Genomic_DNA"/>
</dbReference>
<feature type="coiled-coil region" evidence="1">
    <location>
        <begin position="169"/>
        <end position="231"/>
    </location>
</feature>
<sequence length="420" mass="47640">MKFDPITVSRDIVMNCITAFQYLLLFLLPFSELIRRMRAQGIENFKLAARLESFERNVTALLSNRINNNSQDKNGANNTKTDPSTSDTNTDISNASIDNSNARTSVITCNSNIPSTSSKAIPPQPSSVSTAPKDGTSSIKQLFSDSLTDYVKRLHMQLNETALDLSDTIGDLQEVNQTMKAEIAALKSQLEEQRSKTNKTHNLMASRLEILERYIQSGAKLEDQRKQESQQVRVLSQRNTDLINQRIDTVEEQLIISFKEFEERRNRELQSFIGNSKSLNKLCDDFKMRLNEQAQVVADHDREIAMNTETIRNTFSSKALANLGKGVRDALDMCESKLFKVEEDQKTLQAMLEETSDKFKVANDTVTSMKTKFHALNKDIRAEMADVNERLGRLSQNIFNNATQLGFEFDFQNPPRQSNQ</sequence>
<protein>
    <submittedName>
        <fullName evidence="4">Vacuolar inheritance and morphology protein</fullName>
    </submittedName>
</protein>
<evidence type="ECO:0000313" key="4">
    <source>
        <dbReference type="EMBL" id="KAK4509171.1"/>
    </source>
</evidence>
<keyword evidence="3" id="KW-0812">Transmembrane</keyword>
<evidence type="ECO:0000313" key="5">
    <source>
        <dbReference type="Proteomes" id="UP001304243"/>
    </source>
</evidence>
<feature type="transmembrane region" description="Helical" evidence="3">
    <location>
        <begin position="12"/>
        <end position="30"/>
    </location>
</feature>
<dbReference type="RefSeq" id="XP_064675837.1">
    <property type="nucleotide sequence ID" value="XM_064826780.1"/>
</dbReference>
<dbReference type="Proteomes" id="UP001304243">
    <property type="component" value="Unassembled WGS sequence"/>
</dbReference>
<organism evidence="4 5">
    <name type="scientific">Mucor velutinosus</name>
    <dbReference type="NCBI Taxonomy" id="708070"/>
    <lineage>
        <taxon>Eukaryota</taxon>
        <taxon>Fungi</taxon>
        <taxon>Fungi incertae sedis</taxon>
        <taxon>Mucoromycota</taxon>
        <taxon>Mucoromycotina</taxon>
        <taxon>Mucoromycetes</taxon>
        <taxon>Mucorales</taxon>
        <taxon>Mucorineae</taxon>
        <taxon>Mucoraceae</taxon>
        <taxon>Mucor</taxon>
    </lineage>
</organism>
<evidence type="ECO:0000256" key="1">
    <source>
        <dbReference type="SAM" id="Coils"/>
    </source>
</evidence>
<feature type="region of interest" description="Disordered" evidence="2">
    <location>
        <begin position="113"/>
        <end position="135"/>
    </location>
</feature>
<feature type="region of interest" description="Disordered" evidence="2">
    <location>
        <begin position="65"/>
        <end position="97"/>
    </location>
</feature>
<evidence type="ECO:0000256" key="2">
    <source>
        <dbReference type="SAM" id="MobiDB-lite"/>
    </source>
</evidence>
<comment type="caution">
    <text evidence="4">The sequence shown here is derived from an EMBL/GenBank/DDBJ whole genome shotgun (WGS) entry which is preliminary data.</text>
</comment>
<evidence type="ECO:0000256" key="3">
    <source>
        <dbReference type="SAM" id="Phobius"/>
    </source>
</evidence>
<name>A0AAN7D744_9FUNG</name>
<keyword evidence="5" id="KW-1185">Reference proteome</keyword>
<proteinExistence type="predicted"/>
<keyword evidence="3" id="KW-1133">Transmembrane helix</keyword>
<gene>
    <name evidence="4" type="primary">VAC7_3</name>
    <name evidence="4" type="ORF">ATC70_007521</name>
</gene>
<keyword evidence="1" id="KW-0175">Coiled coil</keyword>
<accession>A0AAN7D744</accession>
<feature type="compositionally biased region" description="Polar residues" evidence="2">
    <location>
        <begin position="126"/>
        <end position="135"/>
    </location>
</feature>